<dbReference type="EMBL" id="KZ992807">
    <property type="protein sequence ID" value="RKP06847.1"/>
    <property type="molecule type" value="Genomic_DNA"/>
</dbReference>
<feature type="region of interest" description="Disordered" evidence="1">
    <location>
        <begin position="1201"/>
        <end position="1279"/>
    </location>
</feature>
<dbReference type="Proteomes" id="UP000271241">
    <property type="component" value="Unassembled WGS sequence"/>
</dbReference>
<keyword evidence="3" id="KW-1185">Reference proteome</keyword>
<organism evidence="2 3">
    <name type="scientific">Thamnocephalis sphaerospora</name>
    <dbReference type="NCBI Taxonomy" id="78915"/>
    <lineage>
        <taxon>Eukaryota</taxon>
        <taxon>Fungi</taxon>
        <taxon>Fungi incertae sedis</taxon>
        <taxon>Zoopagomycota</taxon>
        <taxon>Zoopagomycotina</taxon>
        <taxon>Zoopagomycetes</taxon>
        <taxon>Zoopagales</taxon>
        <taxon>Sigmoideomycetaceae</taxon>
        <taxon>Thamnocephalis</taxon>
    </lineage>
</organism>
<sequence>MAREARQPGKGLLRFPFAATGKMRVKGQPLPKLESLPIKDQSGDILNAIYVEEKHDHTPRPISVVDMDFSVDRGGKAAQRRMEFLLKNGHPRLHLVELRAHHPRATCVPELPAVIASKTSGSTHIIPEPAARNRGVFYYRVVHAGHIEEQRQPYVFLAFTWDISSREPRRFFVDLVYAGDSKQDAHPTARHETLLDMLAAEVNRGGKGHPRWCGRLPLDGTTGVGCALHMRIVSETPLKVQVTLGSLPSTNGREMPGLDLRPTLWYPLEGFCCATEAGTQVRERIISYAAEIRAFRARNQPASSVTDDIATPTVAIIENLHAELRLRRHAVDPSLAHDAGMAAHGAYGKEVLTLGADAFATIGHQRQCTLAGYVIYRLVGAAGSSEGMEQHADYLVVSWTPADTYRSFYCAEFVRASAPMSPADASCRYALLLFTVLSRAERGHRVRREASLDAGAHHRPNIMDYTTLIAYMSPERQPTLSVQVATTQQQAPLLPLEGVATGSSKRVRRLSPIRITVENLHPTLILEDYQSFLVACANAHGNAEHPDEETGIACGELRTFYFLPISTRQLGVLTFTVRESQSISSAPCMVIAWRQAVEHGRDLFFHASVMTQDDSNSGANSAGQDGHGRVSPLVNLYPTVHSKRRHIFAQQHAGQLPNGVRFAVTTTLYRRRKSGELEATICLSADIGESDEARNAPEQPLSEGNMVINLQNFHPRMQLIEPHVYALDGQVTDWTSVALHPGKAGTIHVRQSRVHQQDSTSRVTGFALVRLDNFRSQDIPPGAYLLLGWRLCGAARHIYANVLSFGVPPIDRLRDAEACRRFFHGLLEPHLQPAGQEIAQCRILIPDTPGLFFWASMDLKGEARLEVMLRQLSSLPLHALSATPTLACRRRTTRRERRKRPPRRLSAPDASVVVVQGELLPAKGYDDTHDQIDSNRMTYGEENGRNSTAASWRRSMSERSQENYEKSLSNPSVLIIDDSMPQANPDDSVTAQLPGSVDEEEDMVENETGNRTMDADSLGVVPDDWESSSVHIMEAESILSLDQSVLDALHPIMRALTIADRRGNAVARLQVRADGLGYGAGAGAGALPPSYNAAYSQYGMPQPDYSRQPKFYEEPSLLLEEGPQHPTTQEKLPQPRNALPNFGSISSVRGLPQGSSHLYTAELDAMSLSIAPPAEPVWPHPPDEEASDIYILAGEEYVDYESPRTATYPDKDADGKESTTPLFSPKFPFAPQAAAYTLSNEKQPEPQAVPTETDQFSVPPRHPGRERAAAPQPPVTREPITSVELANQLSGGMLSFVGMYLAQGRDLSASSASCPGDYIYADATAQWSLASNTADNAGVAVTLVFAITAPILDADSVEQSDAWARLLLILRVQLSPDGSECSLGIAARRDDRGIISPSSLHHLQNLHMVMVANPVNGTTTRACTFDKRRFVRVTGEWQQAQHRLLILLEEGTSAATQ</sequence>
<feature type="region of interest" description="Disordered" evidence="1">
    <location>
        <begin position="1121"/>
        <end position="1147"/>
    </location>
</feature>
<dbReference type="OrthoDB" id="5590836at2759"/>
<name>A0A4P9XLT1_9FUNG</name>
<feature type="compositionally biased region" description="Basic residues" evidence="1">
    <location>
        <begin position="890"/>
        <end position="903"/>
    </location>
</feature>
<feature type="compositionally biased region" description="Polar residues" evidence="1">
    <location>
        <begin position="981"/>
        <end position="993"/>
    </location>
</feature>
<reference evidence="3" key="1">
    <citation type="journal article" date="2018" name="Nat. Microbiol.">
        <title>Leveraging single-cell genomics to expand the fungal tree of life.</title>
        <authorList>
            <person name="Ahrendt S.R."/>
            <person name="Quandt C.A."/>
            <person name="Ciobanu D."/>
            <person name="Clum A."/>
            <person name="Salamov A."/>
            <person name="Andreopoulos B."/>
            <person name="Cheng J.F."/>
            <person name="Woyke T."/>
            <person name="Pelin A."/>
            <person name="Henrissat B."/>
            <person name="Reynolds N.K."/>
            <person name="Benny G.L."/>
            <person name="Smith M.E."/>
            <person name="James T.Y."/>
            <person name="Grigoriev I.V."/>
        </authorList>
    </citation>
    <scope>NUCLEOTIDE SEQUENCE [LARGE SCALE GENOMIC DNA]</scope>
    <source>
        <strain evidence="3">RSA 1356</strain>
    </source>
</reference>
<feature type="compositionally biased region" description="Basic and acidic residues" evidence="1">
    <location>
        <begin position="955"/>
        <end position="965"/>
    </location>
</feature>
<evidence type="ECO:0000256" key="1">
    <source>
        <dbReference type="SAM" id="MobiDB-lite"/>
    </source>
</evidence>
<evidence type="ECO:0000313" key="2">
    <source>
        <dbReference type="EMBL" id="RKP06847.1"/>
    </source>
</evidence>
<feature type="region of interest" description="Disordered" evidence="1">
    <location>
        <begin position="980"/>
        <end position="999"/>
    </location>
</feature>
<feature type="region of interest" description="Disordered" evidence="1">
    <location>
        <begin position="924"/>
        <end position="968"/>
    </location>
</feature>
<accession>A0A4P9XLT1</accession>
<gene>
    <name evidence="2" type="ORF">THASP1DRAFT_31344</name>
</gene>
<feature type="region of interest" description="Disordered" evidence="1">
    <location>
        <begin position="890"/>
        <end position="909"/>
    </location>
</feature>
<protein>
    <submittedName>
        <fullName evidence="2">Uncharacterized protein</fullName>
    </submittedName>
</protein>
<proteinExistence type="predicted"/>
<feature type="compositionally biased region" description="Basic and acidic residues" evidence="1">
    <location>
        <begin position="924"/>
        <end position="933"/>
    </location>
</feature>
<evidence type="ECO:0000313" key="3">
    <source>
        <dbReference type="Proteomes" id="UP000271241"/>
    </source>
</evidence>